<feature type="signal peptide" evidence="1">
    <location>
        <begin position="1"/>
        <end position="20"/>
    </location>
</feature>
<evidence type="ECO:0000313" key="2">
    <source>
        <dbReference type="EMBL" id="HER95147.1"/>
    </source>
</evidence>
<reference evidence="2" key="1">
    <citation type="journal article" date="2020" name="mSystems">
        <title>Genome- and Community-Level Interaction Insights into Carbon Utilization and Element Cycling Functions of Hydrothermarchaeota in Hydrothermal Sediment.</title>
        <authorList>
            <person name="Zhou Z."/>
            <person name="Liu Y."/>
            <person name="Xu W."/>
            <person name="Pan J."/>
            <person name="Luo Z.H."/>
            <person name="Li M."/>
        </authorList>
    </citation>
    <scope>NUCLEOTIDE SEQUENCE [LARGE SCALE GENOMIC DNA]</scope>
    <source>
        <strain evidence="2">SpSt-143</strain>
    </source>
</reference>
<comment type="caution">
    <text evidence="2">The sequence shown here is derived from an EMBL/GenBank/DDBJ whole genome shotgun (WGS) entry which is preliminary data.</text>
</comment>
<accession>A0A7V2AYT2</accession>
<dbReference type="AlphaFoldDB" id="A0A7V2AYT2"/>
<dbReference type="Gene3D" id="2.40.160.60">
    <property type="entry name" value="Outer membrane protein transport protein (OMPP1/FadL/TodX)"/>
    <property type="match status" value="1"/>
</dbReference>
<proteinExistence type="predicted"/>
<dbReference type="EMBL" id="DSGB01000002">
    <property type="protein sequence ID" value="HER95147.1"/>
    <property type="molecule type" value="Genomic_DNA"/>
</dbReference>
<sequence>MKQVIFCWSLCLLGVLHAQAQSVDDAWRFSQRLPAVGARLTALSGTSAAGLADYGVLYSNPAGLGYYTHSEIAGGLSWLNARDAAIYHTPTRFDWESELRATDLDHLAAVYKAPTVRGSLVLGLAYARTADFTRRLYFQGENNTSSITDSYLPYPGEYEVTSEGQLVFHHDIPFMAYQAGAIEFLPDEYQAGRYPFYQAVAPGTTIRQIGEVTEEGGLNELSLGAAIEAARNLFLGFSLGFTSGRYRFERRFEEEDFRNENTEALYAVILNENRVLAGFDFLQVREYFTSRLEGFSMRGGLSARLSPQWRFGVSIETPVFFRVREDYGSVLETFFDTGGSLAYGGQSGDAGTGTFRYEIRTPWRLRTGIAYQTSRLHVSLDLEAIDWSQLRFDAASNQAFIQDLNRRVREELEPVLNARLGLAYQLGSTTLYGGLAVFPDPHTSEIQRSEADRQRVWGSLGISLQLAESFRLDLGWTQEQFDDYYQPYADVERPPFVRETVRRSRFVVGLSYTLGSAQPMGRPRRR</sequence>
<evidence type="ECO:0008006" key="3">
    <source>
        <dbReference type="Google" id="ProtNLM"/>
    </source>
</evidence>
<organism evidence="2">
    <name type="scientific">Rhodothermus marinus</name>
    <name type="common">Rhodothermus obamensis</name>
    <dbReference type="NCBI Taxonomy" id="29549"/>
    <lineage>
        <taxon>Bacteria</taxon>
        <taxon>Pseudomonadati</taxon>
        <taxon>Rhodothermota</taxon>
        <taxon>Rhodothermia</taxon>
        <taxon>Rhodothermales</taxon>
        <taxon>Rhodothermaceae</taxon>
        <taxon>Rhodothermus</taxon>
    </lineage>
</organism>
<keyword evidence="1" id="KW-0732">Signal</keyword>
<evidence type="ECO:0000256" key="1">
    <source>
        <dbReference type="SAM" id="SignalP"/>
    </source>
</evidence>
<gene>
    <name evidence="2" type="ORF">ENO59_01290</name>
</gene>
<protein>
    <recommendedName>
        <fullName evidence="3">Membrane protein involved in aromatic hydrocarbon degradation</fullName>
    </recommendedName>
</protein>
<dbReference type="SUPFAM" id="SSF56935">
    <property type="entry name" value="Porins"/>
    <property type="match status" value="1"/>
</dbReference>
<name>A0A7V2AYT2_RHOMR</name>
<feature type="chain" id="PRO_5030666801" description="Membrane protein involved in aromatic hydrocarbon degradation" evidence="1">
    <location>
        <begin position="21"/>
        <end position="526"/>
    </location>
</feature>